<keyword evidence="2" id="KW-0645">Protease</keyword>
<dbReference type="Pfam" id="PF02902">
    <property type="entry name" value="Peptidase_C48"/>
    <property type="match status" value="1"/>
</dbReference>
<feature type="compositionally biased region" description="Basic and acidic residues" evidence="5">
    <location>
        <begin position="627"/>
        <end position="636"/>
    </location>
</feature>
<accession>A0A072Q0Y5</accession>
<feature type="region of interest" description="Disordered" evidence="5">
    <location>
        <begin position="384"/>
        <end position="410"/>
    </location>
</feature>
<keyword evidence="4" id="KW-0788">Thiol protease</keyword>
<proteinExistence type="inferred from homology"/>
<evidence type="ECO:0000256" key="5">
    <source>
        <dbReference type="SAM" id="MobiDB-lite"/>
    </source>
</evidence>
<feature type="region of interest" description="Disordered" evidence="5">
    <location>
        <begin position="1"/>
        <end position="39"/>
    </location>
</feature>
<dbReference type="PANTHER" id="PTHR12606:SF141">
    <property type="entry name" value="GH15225P-RELATED"/>
    <property type="match status" value="1"/>
</dbReference>
<feature type="region of interest" description="Disordered" evidence="5">
    <location>
        <begin position="166"/>
        <end position="289"/>
    </location>
</feature>
<evidence type="ECO:0000256" key="4">
    <source>
        <dbReference type="ARBA" id="ARBA00022807"/>
    </source>
</evidence>
<dbReference type="AlphaFoldDB" id="A0A072Q0Y5"/>
<feature type="compositionally biased region" description="Basic and acidic residues" evidence="5">
    <location>
        <begin position="188"/>
        <end position="198"/>
    </location>
</feature>
<evidence type="ECO:0000313" key="7">
    <source>
        <dbReference type="EMBL" id="KEF61565.1"/>
    </source>
</evidence>
<evidence type="ECO:0000313" key="8">
    <source>
        <dbReference type="Proteomes" id="UP000027920"/>
    </source>
</evidence>
<dbReference type="GO" id="GO:0005634">
    <property type="term" value="C:nucleus"/>
    <property type="evidence" value="ECO:0007669"/>
    <property type="project" value="TreeGrafter"/>
</dbReference>
<feature type="compositionally biased region" description="Basic and acidic residues" evidence="5">
    <location>
        <begin position="577"/>
        <end position="596"/>
    </location>
</feature>
<name>A0A072Q0Y5_9EURO</name>
<feature type="domain" description="Ubiquitin-like protease family profile" evidence="6">
    <location>
        <begin position="674"/>
        <end position="848"/>
    </location>
</feature>
<dbReference type="GeneID" id="25278071"/>
<dbReference type="STRING" id="1182545.A0A072Q0Y5"/>
<protein>
    <recommendedName>
        <fullName evidence="6">Ubiquitin-like protease family profile domain-containing protein</fullName>
    </recommendedName>
</protein>
<feature type="compositionally biased region" description="Polar residues" evidence="5">
    <location>
        <begin position="246"/>
        <end position="256"/>
    </location>
</feature>
<dbReference type="GO" id="GO:0006508">
    <property type="term" value="P:proteolysis"/>
    <property type="evidence" value="ECO:0007669"/>
    <property type="project" value="UniProtKB-KW"/>
</dbReference>
<dbReference type="VEuPathDB" id="FungiDB:A1O9_03133"/>
<evidence type="ECO:0000256" key="3">
    <source>
        <dbReference type="ARBA" id="ARBA00022801"/>
    </source>
</evidence>
<dbReference type="GO" id="GO:0016926">
    <property type="term" value="P:protein desumoylation"/>
    <property type="evidence" value="ECO:0007669"/>
    <property type="project" value="TreeGrafter"/>
</dbReference>
<dbReference type="GO" id="GO:0016929">
    <property type="term" value="F:deSUMOylase activity"/>
    <property type="evidence" value="ECO:0007669"/>
    <property type="project" value="TreeGrafter"/>
</dbReference>
<feature type="compositionally biased region" description="Polar residues" evidence="5">
    <location>
        <begin position="199"/>
        <end position="224"/>
    </location>
</feature>
<dbReference type="OrthoDB" id="1939479at2759"/>
<gene>
    <name evidence="7" type="ORF">A1O9_03133</name>
</gene>
<comment type="caution">
    <text evidence="7">The sequence shown here is derived from an EMBL/GenBank/DDBJ whole genome shotgun (WGS) entry which is preliminary data.</text>
</comment>
<feature type="compositionally biased region" description="Polar residues" evidence="5">
    <location>
        <begin position="387"/>
        <end position="410"/>
    </location>
</feature>
<dbReference type="HOGENOM" id="CLU_015732_0_0_1"/>
<dbReference type="InterPro" id="IPR003653">
    <property type="entry name" value="Peptidase_C48_C"/>
</dbReference>
<feature type="compositionally biased region" description="Polar residues" evidence="5">
    <location>
        <begin position="263"/>
        <end position="284"/>
    </location>
</feature>
<evidence type="ECO:0000259" key="6">
    <source>
        <dbReference type="PROSITE" id="PS50600"/>
    </source>
</evidence>
<dbReference type="SUPFAM" id="SSF54001">
    <property type="entry name" value="Cysteine proteinases"/>
    <property type="match status" value="1"/>
</dbReference>
<keyword evidence="3" id="KW-0378">Hydrolase</keyword>
<feature type="compositionally biased region" description="Basic and acidic residues" evidence="5">
    <location>
        <begin position="539"/>
        <end position="552"/>
    </location>
</feature>
<dbReference type="Proteomes" id="UP000027920">
    <property type="component" value="Unassembled WGS sequence"/>
</dbReference>
<dbReference type="PANTHER" id="PTHR12606">
    <property type="entry name" value="SENTRIN/SUMO-SPECIFIC PROTEASE"/>
    <property type="match status" value="1"/>
</dbReference>
<dbReference type="RefSeq" id="XP_013264155.1">
    <property type="nucleotide sequence ID" value="XM_013408701.1"/>
</dbReference>
<sequence>MADHSSFMDWSPAKPEPRFDPYQRDYYIPGGWPEDPPPPTTGVFARPRPDGLFPKAKRVCFGLATGSKIIASVVAVPLYCIVRRVRQHQKQPAKPQRHPKKPIQDRAPLTESPWNRATVHLNAKKAPSTTDSKPSAILPVKIIQAPPTCRKKFLYTIPDLMPQGTVSRVSTKRKRQNSTAKALLDQNKALDSKSHATTDGDTTSSNPPPSKRTQVNHPSHSGTTRFRPAIQPTTIERHGPGDSPDPLTTLTHPSASTRRESAHNNTQSQETGKNSSSTNDSNGLDLTASAPIPPQQLVEEPNTLLPCLTAVIVAKTEFADDSNDPNGSNLSTFTWNLSQQLVNTTKAPLPTPSPNSKAIAAISEKSNSEFGELLAASPVKRRRVATPTLSPTTQKDSPQIQTPETDISSTCPCSPGNLLNEKVDPMSQSTVYEQSTTFDVPSYQPDPISHPSYTLVTGGGSPLPRNKSPADLEHDIALSNITTDDHSQSSNSQGLSIVNDDESQHISPEMNEAVSQTVTVPAHTRPSRTVDETQESDPETPRKNLLPDDTFKSPEPSIIIMLSESSDTPSTPSPRTPGREQSEKETSPSDRSKGHIHFTETPDAKLAQLTLEDDFNPDTPTPKARPHSAEKGHRVTRAETKRLQLLEEIQHYGIVPLEKEWDYQIQTALKNGHGNYKSTDLIRVLPLSAGSGTDNWLNDEVINGYLKMIVAHGRQNDRPTQSPTHHAFVSFFYNNLEGKGYESVKRWASRAKIGGKNLLETEQVFIPINSGMHWTLCVVSGKNKTITHYNSLGGNGQRYVNTVQAWVKEELGSSFKESEWTLVANGESPQQTNMDDCGVFTITSARQIMLGMTPMSYNAGQIPLQRKRIVAELINGGLIKSNE</sequence>
<feature type="region of interest" description="Disordered" evidence="5">
    <location>
        <begin position="438"/>
        <end position="470"/>
    </location>
</feature>
<organism evidence="7 8">
    <name type="scientific">Exophiala aquamarina CBS 119918</name>
    <dbReference type="NCBI Taxonomy" id="1182545"/>
    <lineage>
        <taxon>Eukaryota</taxon>
        <taxon>Fungi</taxon>
        <taxon>Dikarya</taxon>
        <taxon>Ascomycota</taxon>
        <taxon>Pezizomycotina</taxon>
        <taxon>Eurotiomycetes</taxon>
        <taxon>Chaetothyriomycetidae</taxon>
        <taxon>Chaetothyriales</taxon>
        <taxon>Herpotrichiellaceae</taxon>
        <taxon>Exophiala</taxon>
    </lineage>
</organism>
<feature type="region of interest" description="Disordered" evidence="5">
    <location>
        <begin position="613"/>
        <end position="636"/>
    </location>
</feature>
<evidence type="ECO:0000256" key="1">
    <source>
        <dbReference type="ARBA" id="ARBA00005234"/>
    </source>
</evidence>
<dbReference type="EMBL" id="AMGV01000002">
    <property type="protein sequence ID" value="KEF61565.1"/>
    <property type="molecule type" value="Genomic_DNA"/>
</dbReference>
<keyword evidence="8" id="KW-1185">Reference proteome</keyword>
<feature type="region of interest" description="Disordered" evidence="5">
    <location>
        <begin position="513"/>
        <end position="596"/>
    </location>
</feature>
<evidence type="ECO:0000256" key="2">
    <source>
        <dbReference type="ARBA" id="ARBA00022670"/>
    </source>
</evidence>
<dbReference type="InterPro" id="IPR038765">
    <property type="entry name" value="Papain-like_cys_pep_sf"/>
</dbReference>
<comment type="similarity">
    <text evidence="1">Belongs to the peptidase C48 family.</text>
</comment>
<feature type="region of interest" description="Disordered" evidence="5">
    <location>
        <begin position="87"/>
        <end position="114"/>
    </location>
</feature>
<feature type="compositionally biased region" description="Basic residues" evidence="5">
    <location>
        <begin position="87"/>
        <end position="101"/>
    </location>
</feature>
<dbReference type="Gene3D" id="3.40.395.10">
    <property type="entry name" value="Adenoviral Proteinase, Chain A"/>
    <property type="match status" value="1"/>
</dbReference>
<dbReference type="PROSITE" id="PS50600">
    <property type="entry name" value="ULP_PROTEASE"/>
    <property type="match status" value="1"/>
</dbReference>
<reference evidence="7 8" key="1">
    <citation type="submission" date="2013-03" db="EMBL/GenBank/DDBJ databases">
        <title>The Genome Sequence of Exophiala aquamarina CBS 119918.</title>
        <authorList>
            <consortium name="The Broad Institute Genomics Platform"/>
            <person name="Cuomo C."/>
            <person name="de Hoog S."/>
            <person name="Gorbushina A."/>
            <person name="Walker B."/>
            <person name="Young S.K."/>
            <person name="Zeng Q."/>
            <person name="Gargeya S."/>
            <person name="Fitzgerald M."/>
            <person name="Haas B."/>
            <person name="Abouelleil A."/>
            <person name="Allen A.W."/>
            <person name="Alvarado L."/>
            <person name="Arachchi H.M."/>
            <person name="Berlin A.M."/>
            <person name="Chapman S.B."/>
            <person name="Gainer-Dewar J."/>
            <person name="Goldberg J."/>
            <person name="Griggs A."/>
            <person name="Gujja S."/>
            <person name="Hansen M."/>
            <person name="Howarth C."/>
            <person name="Imamovic A."/>
            <person name="Ireland A."/>
            <person name="Larimer J."/>
            <person name="McCowan C."/>
            <person name="Murphy C."/>
            <person name="Pearson M."/>
            <person name="Poon T.W."/>
            <person name="Priest M."/>
            <person name="Roberts A."/>
            <person name="Saif S."/>
            <person name="Shea T."/>
            <person name="Sisk P."/>
            <person name="Sykes S."/>
            <person name="Wortman J."/>
            <person name="Nusbaum C."/>
            <person name="Birren B."/>
        </authorList>
    </citation>
    <scope>NUCLEOTIDE SEQUENCE [LARGE SCALE GENOMIC DNA]</scope>
    <source>
        <strain evidence="7 8">CBS 119918</strain>
    </source>
</reference>